<name>A0A0Q2V1N2_VIBFU</name>
<keyword evidence="2" id="KW-1185">Reference proteome</keyword>
<accession>A0A0Q2V1N2</accession>
<proteinExistence type="predicted"/>
<reference evidence="1 2" key="1">
    <citation type="submission" date="2015-08" db="EMBL/GenBank/DDBJ databases">
        <title>Antibacterial properties of a collection of Vibrionaceae strains.</title>
        <authorList>
            <person name="Giubergia S."/>
        </authorList>
    </citation>
    <scope>NUCLEOTIDE SEQUENCE [LARGE SCALE GENOMIC DNA]</scope>
    <source>
        <strain evidence="1 2">S0821</strain>
    </source>
</reference>
<dbReference type="RefSeq" id="WP_055465620.1">
    <property type="nucleotide sequence ID" value="NZ_LKHS01000005.1"/>
</dbReference>
<protein>
    <submittedName>
        <fullName evidence="1">Uncharacterized protein</fullName>
    </submittedName>
</protein>
<dbReference type="Proteomes" id="UP000051221">
    <property type="component" value="Unassembled WGS sequence"/>
</dbReference>
<sequence>MKIDLDDYDIPKSAKFYKLQKGLSKELMKKCIKEISKEKLGNFLNYEYRKYIFTTNGNSAKISSACFKIKSKPTFIKGNKISEIKHGFIIFVEFEKYLAVLKKNCPDPSGYLKEYLDIFTSRELSSYINQSDNLCCEKLSVNGMSIGEYDILRKSYEAHDLMGTLPTFNSHRLIPRTAKFSENDNNYSISVNTSRITEHSEKGDIENIIDWCIDFKTRVESNTVSPFMEQFSSSIKLIDLPKNILPTAVLINISRLMENIGNNLELNFKSKPISNTRKNRLIKQGKKFFEVKGSVKNRYQLLGDFFELIKNSKTFSLRCAALSEYSVFDNNKNTSMTLMSFLNLKGCFDITFSDLSYFYTGKRLYRDSNMIQNVKYIAGIYEGVDSFQRALTEKGEKFITKKSVDFPVHSLFYRVQKYYKKSSNIIICDDLGSQEWADHFIFNKVKSGAPRVALVHSKAKPKESNGASEMQEVVGQAIKNLGKVYLSDSNIASKRKLWTKGYSPSIRTPKGQPKPPSIISNISRVRGEYDNFEHLKKNIVDIMSSPNCQREVVLAVNFVRKSKIEQLIHKAEAKKLTSHENQLLWLMSSFVSSCIEVGVRPKVLCRP</sequence>
<gene>
    <name evidence="1" type="ORF">AMR76_06165</name>
</gene>
<evidence type="ECO:0000313" key="2">
    <source>
        <dbReference type="Proteomes" id="UP000051221"/>
    </source>
</evidence>
<dbReference type="EMBL" id="LKHS01000005">
    <property type="protein sequence ID" value="KQH86672.1"/>
    <property type="molecule type" value="Genomic_DNA"/>
</dbReference>
<comment type="caution">
    <text evidence="1">The sequence shown here is derived from an EMBL/GenBank/DDBJ whole genome shotgun (WGS) entry which is preliminary data.</text>
</comment>
<dbReference type="AlphaFoldDB" id="A0A0Q2V1N2"/>
<evidence type="ECO:0000313" key="1">
    <source>
        <dbReference type="EMBL" id="KQH86672.1"/>
    </source>
</evidence>
<organism evidence="1 2">
    <name type="scientific">Vibrio furnissii</name>
    <dbReference type="NCBI Taxonomy" id="29494"/>
    <lineage>
        <taxon>Bacteria</taxon>
        <taxon>Pseudomonadati</taxon>
        <taxon>Pseudomonadota</taxon>
        <taxon>Gammaproteobacteria</taxon>
        <taxon>Vibrionales</taxon>
        <taxon>Vibrionaceae</taxon>
        <taxon>Vibrio</taxon>
    </lineage>
</organism>
<dbReference type="InParanoid" id="A0A0Q2V1N2"/>